<evidence type="ECO:0000313" key="3">
    <source>
        <dbReference type="Proteomes" id="UP001431209"/>
    </source>
</evidence>
<dbReference type="Gene3D" id="2.170.270.10">
    <property type="entry name" value="SET domain"/>
    <property type="match status" value="1"/>
</dbReference>
<proteinExistence type="predicted"/>
<sequence>MIFYQTGYTNNVDVDKRSPNDLDVISKLSVLAQGFATSVFEVIGIKLDYSIQQIAEMFCAFKCNSFSICDEEMNSVGTGLYLDCSVMNHSCEPNCAVVFKDAKLYVKCINERVSKGVELTISYIDLAQSTPSRQLRLEEQYCFKCACKRCELHTGDDQLLQGNELTTSLPHFKDIKKSKQQHLDVLETLYQDNVSKLGEMNENLILLSNLLCSEYINVQQFQKSLLHASRVLKAFEMCYPALHPMLGIQFALVSKLQNYLGHSAEANHNLQKAVHILNITHSHSTHPFVQDITNSHTK</sequence>
<dbReference type="InterPro" id="IPR011990">
    <property type="entry name" value="TPR-like_helical_dom_sf"/>
</dbReference>
<dbReference type="InterPro" id="IPR001214">
    <property type="entry name" value="SET_dom"/>
</dbReference>
<reference evidence="2 3" key="1">
    <citation type="submission" date="2024-03" db="EMBL/GenBank/DDBJ databases">
        <title>The Acrasis kona genome and developmental transcriptomes reveal deep origins of eukaryotic multicellular pathways.</title>
        <authorList>
            <person name="Sheikh S."/>
            <person name="Fu C.-J."/>
            <person name="Brown M.W."/>
            <person name="Baldauf S.L."/>
        </authorList>
    </citation>
    <scope>NUCLEOTIDE SEQUENCE [LARGE SCALE GENOMIC DNA]</scope>
    <source>
        <strain evidence="2 3">ATCC MYA-3509</strain>
    </source>
</reference>
<dbReference type="PANTHER" id="PTHR12197">
    <property type="entry name" value="HISTONE-LYSINE N-METHYLTRANSFERASE SMYD"/>
    <property type="match status" value="1"/>
</dbReference>
<keyword evidence="3" id="KW-1185">Reference proteome</keyword>
<dbReference type="Proteomes" id="UP001431209">
    <property type="component" value="Unassembled WGS sequence"/>
</dbReference>
<evidence type="ECO:0000259" key="1">
    <source>
        <dbReference type="PROSITE" id="PS50280"/>
    </source>
</evidence>
<dbReference type="Pfam" id="PF00856">
    <property type="entry name" value="SET"/>
    <property type="match status" value="1"/>
</dbReference>
<dbReference type="AlphaFoldDB" id="A0AAW2ZAW2"/>
<dbReference type="Gene3D" id="1.25.40.10">
    <property type="entry name" value="Tetratricopeptide repeat domain"/>
    <property type="match status" value="1"/>
</dbReference>
<comment type="caution">
    <text evidence="2">The sequence shown here is derived from an EMBL/GenBank/DDBJ whole genome shotgun (WGS) entry which is preliminary data.</text>
</comment>
<gene>
    <name evidence="2" type="ORF">AKO1_011969</name>
</gene>
<feature type="domain" description="SET" evidence="1">
    <location>
        <begin position="26"/>
        <end position="124"/>
    </location>
</feature>
<organism evidence="2 3">
    <name type="scientific">Acrasis kona</name>
    <dbReference type="NCBI Taxonomy" id="1008807"/>
    <lineage>
        <taxon>Eukaryota</taxon>
        <taxon>Discoba</taxon>
        <taxon>Heterolobosea</taxon>
        <taxon>Tetramitia</taxon>
        <taxon>Eutetramitia</taxon>
        <taxon>Acrasidae</taxon>
        <taxon>Acrasis</taxon>
    </lineage>
</organism>
<dbReference type="PROSITE" id="PS50280">
    <property type="entry name" value="SET"/>
    <property type="match status" value="1"/>
</dbReference>
<dbReference type="SUPFAM" id="SSF82199">
    <property type="entry name" value="SET domain"/>
    <property type="match status" value="1"/>
</dbReference>
<evidence type="ECO:0000313" key="2">
    <source>
        <dbReference type="EMBL" id="KAL0486286.1"/>
    </source>
</evidence>
<dbReference type="PANTHER" id="PTHR12197:SF251">
    <property type="entry name" value="EG:BACR7C10.4 PROTEIN"/>
    <property type="match status" value="1"/>
</dbReference>
<protein>
    <submittedName>
        <fullName evidence="2">Histone-lysine N-methyltransferase</fullName>
    </submittedName>
</protein>
<dbReference type="InterPro" id="IPR050869">
    <property type="entry name" value="H3K4_H4K5_MeTrfase"/>
</dbReference>
<dbReference type="InterPro" id="IPR046341">
    <property type="entry name" value="SET_dom_sf"/>
</dbReference>
<name>A0AAW2ZAW2_9EUKA</name>
<dbReference type="GO" id="GO:0005634">
    <property type="term" value="C:nucleus"/>
    <property type="evidence" value="ECO:0007669"/>
    <property type="project" value="TreeGrafter"/>
</dbReference>
<dbReference type="EMBL" id="JAOPGA020001213">
    <property type="protein sequence ID" value="KAL0486286.1"/>
    <property type="molecule type" value="Genomic_DNA"/>
</dbReference>
<accession>A0AAW2ZAW2</accession>